<dbReference type="OrthoDB" id="3676909at2"/>
<dbReference type="Pfam" id="PF19086">
    <property type="entry name" value="Terpene_syn_C_2"/>
    <property type="match status" value="1"/>
</dbReference>
<comment type="similarity">
    <text evidence="2">Belongs to the terpene synthase family.</text>
</comment>
<comment type="cofactor">
    <cofactor evidence="2">
        <name>Mg(2+)</name>
        <dbReference type="ChEBI" id="CHEBI:18420"/>
    </cofactor>
</comment>
<keyword evidence="2" id="KW-0479">Metal-binding</keyword>
<dbReference type="SFLD" id="SFLDG01020">
    <property type="entry name" value="Terpene_Cyclase_Like_2"/>
    <property type="match status" value="1"/>
</dbReference>
<gene>
    <name evidence="3" type="ORF">E6W39_34900</name>
</gene>
<accession>A0A540WBW6</accession>
<organism evidence="3 4">
    <name type="scientific">Kitasatospora acidiphila</name>
    <dbReference type="NCBI Taxonomy" id="2567942"/>
    <lineage>
        <taxon>Bacteria</taxon>
        <taxon>Bacillati</taxon>
        <taxon>Actinomycetota</taxon>
        <taxon>Actinomycetes</taxon>
        <taxon>Kitasatosporales</taxon>
        <taxon>Streptomycetaceae</taxon>
        <taxon>Kitasatospora</taxon>
    </lineage>
</organism>
<keyword evidence="2" id="KW-0460">Magnesium</keyword>
<dbReference type="PANTHER" id="PTHR35201:SF4">
    <property type="entry name" value="BETA-PINACENE SYNTHASE-RELATED"/>
    <property type="match status" value="1"/>
</dbReference>
<proteinExistence type="inferred from homology"/>
<comment type="caution">
    <text evidence="3">The sequence shown here is derived from an EMBL/GenBank/DDBJ whole genome shotgun (WGS) entry which is preliminary data.</text>
</comment>
<keyword evidence="4" id="KW-1185">Reference proteome</keyword>
<evidence type="ECO:0000313" key="4">
    <source>
        <dbReference type="Proteomes" id="UP000319103"/>
    </source>
</evidence>
<dbReference type="Gene3D" id="1.10.600.10">
    <property type="entry name" value="Farnesyl Diphosphate Synthase"/>
    <property type="match status" value="1"/>
</dbReference>
<evidence type="ECO:0000256" key="1">
    <source>
        <dbReference type="ARBA" id="ARBA00023239"/>
    </source>
</evidence>
<dbReference type="GO" id="GO:0046872">
    <property type="term" value="F:metal ion binding"/>
    <property type="evidence" value="ECO:0007669"/>
    <property type="project" value="UniProtKB-KW"/>
</dbReference>
<reference evidence="3 4" key="1">
    <citation type="submission" date="2019-06" db="EMBL/GenBank/DDBJ databases">
        <title>Description of Kitasatospora acidophila sp. nov. isolated from pine grove soil, and reclassification of Streptomyces novaecaesareae to Kitasatospora novaeceasareae comb. nov.</title>
        <authorList>
            <person name="Kim M.J."/>
        </authorList>
    </citation>
    <scope>NUCLEOTIDE SEQUENCE [LARGE SCALE GENOMIC DNA]</scope>
    <source>
        <strain evidence="3 4">MMS16-CNU292</strain>
    </source>
</reference>
<dbReference type="EMBL" id="VIGB01000003">
    <property type="protein sequence ID" value="TQF06442.1"/>
    <property type="molecule type" value="Genomic_DNA"/>
</dbReference>
<dbReference type="GO" id="GO:0010333">
    <property type="term" value="F:terpene synthase activity"/>
    <property type="evidence" value="ECO:0007669"/>
    <property type="project" value="InterPro"/>
</dbReference>
<keyword evidence="1 2" id="KW-0456">Lyase</keyword>
<protein>
    <recommendedName>
        <fullName evidence="2">Terpene synthase</fullName>
        <ecNumber evidence="2">4.2.3.-</ecNumber>
    </recommendedName>
</protein>
<evidence type="ECO:0000313" key="3">
    <source>
        <dbReference type="EMBL" id="TQF06442.1"/>
    </source>
</evidence>
<dbReference type="InterPro" id="IPR034686">
    <property type="entry name" value="Terpene_cyclase-like_2"/>
</dbReference>
<dbReference type="AlphaFoldDB" id="A0A540WBW6"/>
<dbReference type="EC" id="4.2.3.-" evidence="2"/>
<sequence length="323" mass="36277">MSDAMILDVHYPHRRNPHRAGAEAHHRRWMEEFRMLGSRMSATSYARWDVADLTALTYPDCAAEDLALATDLMGFYFIFDDEFDGPLGRHPAESAELCDQLIAVLHGAPAPADSPCVRGFESIWQRISQGMSPRWLARAAYSWESYLASHPAEAASRLAGAAPDRTPFLFLRRGTSAMETVLDTVERVGRFEVCPTAFHSPALRELRQLAADIAPLSNDVHSYQQEVPRGDVNNLVMVVQRERDCTLDEASALALAEVQLKADRMAQLLDELPHTYRSLELDPAQEETARRYADGMVALVSGYLDWEGRTVRYRSEQTAGRPR</sequence>
<dbReference type="PANTHER" id="PTHR35201">
    <property type="entry name" value="TERPENE SYNTHASE"/>
    <property type="match status" value="1"/>
</dbReference>
<name>A0A540WBW6_9ACTN</name>
<evidence type="ECO:0000256" key="2">
    <source>
        <dbReference type="RuleBase" id="RU366034"/>
    </source>
</evidence>
<dbReference type="SFLD" id="SFLDS00005">
    <property type="entry name" value="Isoprenoid_Synthase_Type_I"/>
    <property type="match status" value="1"/>
</dbReference>
<dbReference type="SUPFAM" id="SSF48576">
    <property type="entry name" value="Terpenoid synthases"/>
    <property type="match status" value="1"/>
</dbReference>
<dbReference type="InterPro" id="IPR008949">
    <property type="entry name" value="Isoprenoid_synthase_dom_sf"/>
</dbReference>
<dbReference type="Proteomes" id="UP000319103">
    <property type="component" value="Unassembled WGS sequence"/>
</dbReference>
<dbReference type="RefSeq" id="WP_141636869.1">
    <property type="nucleotide sequence ID" value="NZ_VIGB01000003.1"/>
</dbReference>